<evidence type="ECO:0000313" key="2">
    <source>
        <dbReference type="Proteomes" id="UP000233556"/>
    </source>
</evidence>
<accession>A0A2I0T943</accession>
<reference evidence="2" key="2">
    <citation type="submission" date="2017-12" db="EMBL/GenBank/DDBJ databases">
        <title>Genome sequence of the Bar-tailed Godwit (Limosa lapponica baueri).</title>
        <authorList>
            <person name="Lima N.C.B."/>
            <person name="Parody-Merino A.M."/>
            <person name="Battley P.F."/>
            <person name="Fidler A.E."/>
            <person name="Prosdocimi F."/>
        </authorList>
    </citation>
    <scope>NUCLEOTIDE SEQUENCE [LARGE SCALE GENOMIC DNA]</scope>
</reference>
<keyword evidence="2" id="KW-1185">Reference proteome</keyword>
<proteinExistence type="predicted"/>
<name>A0A2I0T943_LIMLA</name>
<reference evidence="2" key="1">
    <citation type="submission" date="2017-11" db="EMBL/GenBank/DDBJ databases">
        <authorList>
            <person name="Lima N.C."/>
            <person name="Parody-Merino A.M."/>
            <person name="Battley P.F."/>
            <person name="Fidler A.E."/>
            <person name="Prosdocimi F."/>
        </authorList>
    </citation>
    <scope>NUCLEOTIDE SEQUENCE [LARGE SCALE GENOMIC DNA]</scope>
</reference>
<dbReference type="Pfam" id="PF03999">
    <property type="entry name" value="MAP65_ASE1"/>
    <property type="match status" value="1"/>
</dbReference>
<protein>
    <submittedName>
        <fullName evidence="1">Uncharacterized protein</fullName>
    </submittedName>
</protein>
<sequence length="113" mass="12588">MPLGSGCAGADPLLSLPQLEAQRSVNADMCVELRSRITVLWERLQVPAEERELSAVHTIGSSAKIRKARLKKTRQMKEEVMYGSTPQRPLKRRVLSPHVPSKVRKLLGCKSPC</sequence>
<organism evidence="1 2">
    <name type="scientific">Limosa lapponica baueri</name>
    <dbReference type="NCBI Taxonomy" id="1758121"/>
    <lineage>
        <taxon>Eukaryota</taxon>
        <taxon>Metazoa</taxon>
        <taxon>Chordata</taxon>
        <taxon>Craniata</taxon>
        <taxon>Vertebrata</taxon>
        <taxon>Euteleostomi</taxon>
        <taxon>Archelosauria</taxon>
        <taxon>Archosauria</taxon>
        <taxon>Dinosauria</taxon>
        <taxon>Saurischia</taxon>
        <taxon>Theropoda</taxon>
        <taxon>Coelurosauria</taxon>
        <taxon>Aves</taxon>
        <taxon>Neognathae</taxon>
        <taxon>Neoaves</taxon>
        <taxon>Charadriiformes</taxon>
        <taxon>Scolopacidae</taxon>
        <taxon>Limosa</taxon>
    </lineage>
</organism>
<dbReference type="EMBL" id="KZ514991">
    <property type="protein sequence ID" value="PKU30298.1"/>
    <property type="molecule type" value="Genomic_DNA"/>
</dbReference>
<dbReference type="AlphaFoldDB" id="A0A2I0T943"/>
<dbReference type="Proteomes" id="UP000233556">
    <property type="component" value="Unassembled WGS sequence"/>
</dbReference>
<evidence type="ECO:0000313" key="1">
    <source>
        <dbReference type="EMBL" id="PKU30298.1"/>
    </source>
</evidence>
<dbReference type="OrthoDB" id="642895at2759"/>
<gene>
    <name evidence="1" type="ORF">llap_19396</name>
</gene>